<name>B6K557_SCHJY</name>
<keyword evidence="3" id="KW-1185">Reference proteome</keyword>
<dbReference type="OMA" id="DYAAMTW"/>
<dbReference type="GO" id="GO:0032259">
    <property type="term" value="P:methylation"/>
    <property type="evidence" value="ECO:0007669"/>
    <property type="project" value="UniProtKB-KW"/>
</dbReference>
<dbReference type="InterPro" id="IPR025714">
    <property type="entry name" value="Methyltranfer_dom"/>
</dbReference>
<dbReference type="GeneID" id="7050465"/>
<sequence>MLRNIYTHGYHPSVLRSHSKRTVRNSAAFVLPFLKDGMRILDIGCGPGTITIDFARMLPQAQVIGIDMSKDVINIAEENARRAKIKNVQFEVGDIHTLQQPKNNFDMVFAHQVLQYVKDPVECLTLMKSFAKSESGFVAARESILAAFAWCPETANMSQWQRIYSAVAYANGGEPNAGKYLHRWARRAGFRPDKILKGSSTTLFCDEEDIKWWSSLWAERILKSRFYQTVLTNKIAKPEELKAISKGWIDWAASEDCWFLLVRGEIIAFNGE</sequence>
<dbReference type="PANTHER" id="PTHR43861:SF1">
    <property type="entry name" value="TRANS-ACONITATE 2-METHYLTRANSFERASE"/>
    <property type="match status" value="1"/>
</dbReference>
<evidence type="ECO:0000313" key="2">
    <source>
        <dbReference type="EMBL" id="EEB08661.1"/>
    </source>
</evidence>
<dbReference type="PANTHER" id="PTHR43861">
    <property type="entry name" value="TRANS-ACONITATE 2-METHYLTRANSFERASE-RELATED"/>
    <property type="match status" value="1"/>
</dbReference>
<dbReference type="EMBL" id="KE651167">
    <property type="protein sequence ID" value="EEB08661.1"/>
    <property type="molecule type" value="Genomic_DNA"/>
</dbReference>
<accession>B6K557</accession>
<dbReference type="eggNOG" id="KOG1269">
    <property type="taxonomic scope" value="Eukaryota"/>
</dbReference>
<dbReference type="JaponicusDB" id="SJAG_03825"/>
<dbReference type="STRING" id="402676.B6K557"/>
<dbReference type="GO" id="GO:0008168">
    <property type="term" value="F:methyltransferase activity"/>
    <property type="evidence" value="ECO:0007669"/>
    <property type="project" value="UniProtKB-KW"/>
</dbReference>
<dbReference type="Gene3D" id="3.40.50.150">
    <property type="entry name" value="Vaccinia Virus protein VP39"/>
    <property type="match status" value="1"/>
</dbReference>
<dbReference type="VEuPathDB" id="FungiDB:SJAG_03825"/>
<dbReference type="Pfam" id="PF13847">
    <property type="entry name" value="Methyltransf_31"/>
    <property type="match status" value="1"/>
</dbReference>
<feature type="domain" description="Methyltransferase" evidence="1">
    <location>
        <begin position="35"/>
        <end position="188"/>
    </location>
</feature>
<evidence type="ECO:0000259" key="1">
    <source>
        <dbReference type="Pfam" id="PF13847"/>
    </source>
</evidence>
<gene>
    <name evidence="2" type="ORF">SJAG_03825</name>
</gene>
<dbReference type="OrthoDB" id="10017101at2759"/>
<organism evidence="2 3">
    <name type="scientific">Schizosaccharomyces japonicus (strain yFS275 / FY16936)</name>
    <name type="common">Fission yeast</name>
    <dbReference type="NCBI Taxonomy" id="402676"/>
    <lineage>
        <taxon>Eukaryota</taxon>
        <taxon>Fungi</taxon>
        <taxon>Dikarya</taxon>
        <taxon>Ascomycota</taxon>
        <taxon>Taphrinomycotina</taxon>
        <taxon>Schizosaccharomycetes</taxon>
        <taxon>Schizosaccharomycetales</taxon>
        <taxon>Schizosaccharomycetaceae</taxon>
        <taxon>Schizosaccharomyces</taxon>
    </lineage>
</organism>
<protein>
    <submittedName>
        <fullName evidence="2">UbiE family methyltransferase</fullName>
    </submittedName>
</protein>
<dbReference type="Proteomes" id="UP000001744">
    <property type="component" value="Unassembled WGS sequence"/>
</dbReference>
<keyword evidence="2" id="KW-0489">Methyltransferase</keyword>
<dbReference type="InterPro" id="IPR029063">
    <property type="entry name" value="SAM-dependent_MTases_sf"/>
</dbReference>
<dbReference type="AlphaFoldDB" id="B6K557"/>
<dbReference type="CDD" id="cd02440">
    <property type="entry name" value="AdoMet_MTases"/>
    <property type="match status" value="1"/>
</dbReference>
<dbReference type="HOGENOM" id="CLU_057148_1_0_1"/>
<proteinExistence type="predicted"/>
<reference evidence="2 3" key="1">
    <citation type="journal article" date="2011" name="Science">
        <title>Comparative functional genomics of the fission yeasts.</title>
        <authorList>
            <person name="Rhind N."/>
            <person name="Chen Z."/>
            <person name="Yassour M."/>
            <person name="Thompson D.A."/>
            <person name="Haas B.J."/>
            <person name="Habib N."/>
            <person name="Wapinski I."/>
            <person name="Roy S."/>
            <person name="Lin M.F."/>
            <person name="Heiman D.I."/>
            <person name="Young S.K."/>
            <person name="Furuya K."/>
            <person name="Guo Y."/>
            <person name="Pidoux A."/>
            <person name="Chen H.M."/>
            <person name="Robbertse B."/>
            <person name="Goldberg J.M."/>
            <person name="Aoki K."/>
            <person name="Bayne E.H."/>
            <person name="Berlin A.M."/>
            <person name="Desjardins C.A."/>
            <person name="Dobbs E."/>
            <person name="Dukaj L."/>
            <person name="Fan L."/>
            <person name="FitzGerald M.G."/>
            <person name="French C."/>
            <person name="Gujja S."/>
            <person name="Hansen K."/>
            <person name="Keifenheim D."/>
            <person name="Levin J.Z."/>
            <person name="Mosher R.A."/>
            <person name="Mueller C.A."/>
            <person name="Pfiffner J."/>
            <person name="Priest M."/>
            <person name="Russ C."/>
            <person name="Smialowska A."/>
            <person name="Swoboda P."/>
            <person name="Sykes S.M."/>
            <person name="Vaughn M."/>
            <person name="Vengrova S."/>
            <person name="Yoder R."/>
            <person name="Zeng Q."/>
            <person name="Allshire R."/>
            <person name="Baulcombe D."/>
            <person name="Birren B.W."/>
            <person name="Brown W."/>
            <person name="Ekwall K."/>
            <person name="Kellis M."/>
            <person name="Leatherwood J."/>
            <person name="Levin H."/>
            <person name="Margalit H."/>
            <person name="Martienssen R."/>
            <person name="Nieduszynski C.A."/>
            <person name="Spatafora J.W."/>
            <person name="Friedman N."/>
            <person name="Dalgaard J.Z."/>
            <person name="Baumann P."/>
            <person name="Niki H."/>
            <person name="Regev A."/>
            <person name="Nusbaum C."/>
        </authorList>
    </citation>
    <scope>NUCLEOTIDE SEQUENCE [LARGE SCALE GENOMIC DNA]</scope>
    <source>
        <strain evidence="3">yFS275 / FY16936</strain>
    </source>
</reference>
<dbReference type="SUPFAM" id="SSF53335">
    <property type="entry name" value="S-adenosyl-L-methionine-dependent methyltransferases"/>
    <property type="match status" value="1"/>
</dbReference>
<keyword evidence="2" id="KW-0808">Transferase</keyword>
<evidence type="ECO:0000313" key="3">
    <source>
        <dbReference type="Proteomes" id="UP000001744"/>
    </source>
</evidence>
<dbReference type="RefSeq" id="XP_002174954.1">
    <property type="nucleotide sequence ID" value="XM_002174918.2"/>
</dbReference>